<dbReference type="InterPro" id="IPR012933">
    <property type="entry name" value="HicA_mRNA_interferase"/>
</dbReference>
<gene>
    <name evidence="1" type="ORF">BcellWH2_00819</name>
</gene>
<evidence type="ECO:0008006" key="3">
    <source>
        <dbReference type="Google" id="ProtNLM"/>
    </source>
</evidence>
<dbReference type="Pfam" id="PF07927">
    <property type="entry name" value="HicA_toxin"/>
    <property type="match status" value="1"/>
</dbReference>
<proteinExistence type="predicted"/>
<dbReference type="KEGG" id="bcel:BcellWH2_00819"/>
<evidence type="ECO:0000313" key="2">
    <source>
        <dbReference type="Proteomes" id="UP000061809"/>
    </source>
</evidence>
<accession>A0A0P0GBE3</accession>
<dbReference type="PATRIC" id="fig|246787.4.peg.845"/>
<dbReference type="GO" id="GO:0003729">
    <property type="term" value="F:mRNA binding"/>
    <property type="evidence" value="ECO:0007669"/>
    <property type="project" value="InterPro"/>
</dbReference>
<evidence type="ECO:0000313" key="1">
    <source>
        <dbReference type="EMBL" id="ALJ58082.1"/>
    </source>
</evidence>
<sequence>MGTKEKLIDRFCKLPKDFTYEETLKLLSAFGYSEHNKGATSGSRVRFKNEQTGQYIDIHKPHPGSIMKAWMMKAIYQHLKSNGLIK</sequence>
<name>A0A0P0GBE3_9BACE</name>
<dbReference type="EMBL" id="CP012801">
    <property type="protein sequence ID" value="ALJ58082.1"/>
    <property type="molecule type" value="Genomic_DNA"/>
</dbReference>
<dbReference type="Proteomes" id="UP000061809">
    <property type="component" value="Chromosome"/>
</dbReference>
<reference evidence="1 2" key="1">
    <citation type="journal article" date="2015" name="Science">
        <title>Genetic determinants of in vivo fitness and diet responsiveness in multiple human gut Bacteroides.</title>
        <authorList>
            <person name="Wu M."/>
            <person name="McNulty N.P."/>
            <person name="Rodionov D.A."/>
            <person name="Khoroshkin M.S."/>
            <person name="Griffin N.W."/>
            <person name="Cheng J."/>
            <person name="Latreille P."/>
            <person name="Kerstetter R.A."/>
            <person name="Terrapon N."/>
            <person name="Henrissat B."/>
            <person name="Osterman A.L."/>
            <person name="Gordon J.I."/>
        </authorList>
    </citation>
    <scope>NUCLEOTIDE SEQUENCE [LARGE SCALE GENOMIC DNA]</scope>
    <source>
        <strain evidence="1 2">WH2</strain>
    </source>
</reference>
<protein>
    <recommendedName>
        <fullName evidence="3">Type II toxin-antitoxin system HicA family toxin</fullName>
    </recommendedName>
</protein>
<dbReference type="RefSeq" id="WP_025726569.1">
    <property type="nucleotide sequence ID" value="NZ_CP012801.1"/>
</dbReference>
<organism evidence="1 2">
    <name type="scientific">Bacteroides cellulosilyticus</name>
    <dbReference type="NCBI Taxonomy" id="246787"/>
    <lineage>
        <taxon>Bacteria</taxon>
        <taxon>Pseudomonadati</taxon>
        <taxon>Bacteroidota</taxon>
        <taxon>Bacteroidia</taxon>
        <taxon>Bacteroidales</taxon>
        <taxon>Bacteroidaceae</taxon>
        <taxon>Bacteroides</taxon>
    </lineage>
</organism>
<dbReference type="AlphaFoldDB" id="A0A0P0GBE3"/>